<dbReference type="AlphaFoldDB" id="A0A5P2DBU0"/>
<feature type="domain" description="wHTH-Hsp90 Na associated" evidence="2">
    <location>
        <begin position="954"/>
        <end position="1006"/>
    </location>
</feature>
<dbReference type="OrthoDB" id="9802640at2"/>
<evidence type="ECO:0000313" key="4">
    <source>
        <dbReference type="Proteomes" id="UP000325211"/>
    </source>
</evidence>
<keyword evidence="3" id="KW-0547">Nucleotide-binding</keyword>
<feature type="domain" description="iHD-CE" evidence="1">
    <location>
        <begin position="2"/>
        <end position="312"/>
    </location>
</feature>
<feature type="domain" description="wHTH-Hsp90 Na associated" evidence="2">
    <location>
        <begin position="893"/>
        <end position="942"/>
    </location>
</feature>
<dbReference type="InterPro" id="IPR056507">
    <property type="entry name" value="wHTH-HSP90_Na-assoc"/>
</dbReference>
<keyword evidence="3" id="KW-0067">ATP-binding</keyword>
<protein>
    <submittedName>
        <fullName evidence="3">ATP-binding protein</fullName>
    </submittedName>
</protein>
<proteinExistence type="predicted"/>
<name>A0A5P2DBU0_STRVZ</name>
<gene>
    <name evidence="3" type="ORF">DEJ50_24165</name>
</gene>
<reference evidence="3 4" key="1">
    <citation type="submission" date="2018-05" db="EMBL/GenBank/DDBJ databases">
        <title>Streptomyces venezuelae.</title>
        <authorList>
            <person name="Kim W."/>
            <person name="Lee N."/>
            <person name="Cho B.-K."/>
        </authorList>
    </citation>
    <scope>NUCLEOTIDE SEQUENCE [LARGE SCALE GENOMIC DNA]</scope>
    <source>
        <strain evidence="3 4">ATCC 21782</strain>
    </source>
</reference>
<dbReference type="SUPFAM" id="SSF55874">
    <property type="entry name" value="ATPase domain of HSP90 chaperone/DNA topoisomerase II/histidine kinase"/>
    <property type="match status" value="1"/>
</dbReference>
<dbReference type="EMBL" id="CP029190">
    <property type="protein sequence ID" value="QES52634.1"/>
    <property type="molecule type" value="Genomic_DNA"/>
</dbReference>
<accession>A0A5P2DBU0</accession>
<evidence type="ECO:0000313" key="3">
    <source>
        <dbReference type="EMBL" id="QES52634.1"/>
    </source>
</evidence>
<dbReference type="Gene3D" id="3.30.565.10">
    <property type="entry name" value="Histidine kinase-like ATPase, C-terminal domain"/>
    <property type="match status" value="1"/>
</dbReference>
<dbReference type="Pfam" id="PF24410">
    <property type="entry name" value="wHTH-HSP90_Na-assoc"/>
    <property type="match status" value="2"/>
</dbReference>
<dbReference type="Proteomes" id="UP000325211">
    <property type="component" value="Chromosome"/>
</dbReference>
<evidence type="ECO:0000259" key="2">
    <source>
        <dbReference type="Pfam" id="PF24410"/>
    </source>
</evidence>
<dbReference type="InterPro" id="IPR036890">
    <property type="entry name" value="HATPase_C_sf"/>
</dbReference>
<dbReference type="InterPro" id="IPR056506">
    <property type="entry name" value="iHD-CE"/>
</dbReference>
<dbReference type="Pfam" id="PF24401">
    <property type="entry name" value="iHD-CE"/>
    <property type="match status" value="1"/>
</dbReference>
<sequence>MARLRDLLEPALAADPWTDPGIAIRFLDRIELLLGEPADCPDPLDLYPAEAALLVLLPYLHRIHYLRLAAGLCEEVRPWRLRPEEGAGPGRRAYEIFVDEDESLVQRALRHPEEEAAKVGWWLFHRWLIQQREFADPVPVGDLLGELGEAVALLGGTLTVRRVTTLLQGLWRGPDVCHAEFLDRLAADDGIRTGSGHEQVREQRLMLIAALGYGMAIEMQTLPGIVAEHLATPHAVDLGELRTTLDGARWGGPPDLRVLKAECRHEAVVEGVRAHVARADELLDAVRRTGRERITHPLPPLPARLSADGVVPTGRAFDGYARFRSDGRRFRDLAMGIELYKDRDLAVRELYQNALDACRYRRARSRYLDLTQPALGGVPYEGRISFVQGTDEAGAYLECTDNGVGMGESELRGVFAQAGARFAEQLEFKLERTAWETVTPPVTLHPNSRFGIGVLSYFMLADEIEVTTCRMAPDGGLGPVYQVSICGPGHLFRIRKIAPRGREPGTKIRLRLRPDVVPAGWSSVNVLKRLLAIAEFETTAVEHAGEPSRWPAGELTTRRYHDAGFGFLADGWLRPWREAPDGVQVVWCERGGALLVDGLVVEPKNREGVFGTGHGGLRGAVVNLSGPWSPARLSVDRRHVLDAVAPTVAGLLKQAAGVLGREQPSFEWLCSVAEESTPLGDLVAGATLSDGREVVYRDMRFGTGSAGFFPADVTLLGRDANFQWHEDHPAMARAIDVPDQVFLWRVLARRPERALRELVEVCPEVADFGPVREAVLSDQDFLIGGGTPGHLGDVADLALDYGTDPRDMARRLSALGFRWADPGDWAPGAHLTEENVTMFGLIEDAVTKDGPLTVQQLGRAAGRRDVRATAEQLRGFGFRVSEDFVRLCEAARKDPLLLRHPARQWQGCLSPDATVPPGHLAMASRECDLSVPEVRRRLASHGLTVDEGPLPDRPSEEITLLLSKDGDGVWPWLQRDVPPPPGQILTLAKRLRLEPAQVLGRLAAVGMAVPDPFPEDASVQDLDVLGGSPTELQPAHPLLYGEILDEATSLWDLRHRIARLRAYGFSVPLQVPARPNPLDEEVLRRESPFGWATQAAGAPVPFAHVLTAAQRLQVGPSVLSRRLRSYGITVVPPSLPEGLSATEALRLVGSDKLANKEKPEVEDFSLYYLYRVARRTRRPLAEVASLIRQLGIPVPDPAETVRAALALVPRG</sequence>
<dbReference type="GO" id="GO:0005524">
    <property type="term" value="F:ATP binding"/>
    <property type="evidence" value="ECO:0007669"/>
    <property type="project" value="UniProtKB-KW"/>
</dbReference>
<organism evidence="3 4">
    <name type="scientific">Streptomyces venezuelae</name>
    <dbReference type="NCBI Taxonomy" id="54571"/>
    <lineage>
        <taxon>Bacteria</taxon>
        <taxon>Bacillati</taxon>
        <taxon>Actinomycetota</taxon>
        <taxon>Actinomycetes</taxon>
        <taxon>Kitasatosporales</taxon>
        <taxon>Streptomycetaceae</taxon>
        <taxon>Streptomyces</taxon>
    </lineage>
</organism>
<evidence type="ECO:0000259" key="1">
    <source>
        <dbReference type="Pfam" id="PF24401"/>
    </source>
</evidence>